<organism evidence="1 2">
    <name type="scientific">Nocardia veterana</name>
    <dbReference type="NCBI Taxonomy" id="132249"/>
    <lineage>
        <taxon>Bacteria</taxon>
        <taxon>Bacillati</taxon>
        <taxon>Actinomycetota</taxon>
        <taxon>Actinomycetes</taxon>
        <taxon>Mycobacteriales</taxon>
        <taxon>Nocardiaceae</taxon>
        <taxon>Nocardia</taxon>
    </lineage>
</organism>
<evidence type="ECO:0008006" key="3">
    <source>
        <dbReference type="Google" id="ProtNLM"/>
    </source>
</evidence>
<reference evidence="1 2" key="1">
    <citation type="submission" date="2020-04" db="EMBL/GenBank/DDBJ databases">
        <title>MicrobeNet Type strains.</title>
        <authorList>
            <person name="Nicholson A.C."/>
        </authorList>
    </citation>
    <scope>NUCLEOTIDE SEQUENCE [LARGE SCALE GENOMIC DNA]</scope>
    <source>
        <strain evidence="1 2">DSM 44445</strain>
    </source>
</reference>
<dbReference type="EMBL" id="JAAXPE010000040">
    <property type="protein sequence ID" value="NKY89161.1"/>
    <property type="molecule type" value="Genomic_DNA"/>
</dbReference>
<protein>
    <recommendedName>
        <fullName evidence="3">Transcriptional regulator</fullName>
    </recommendedName>
</protein>
<proteinExistence type="predicted"/>
<dbReference type="Proteomes" id="UP000523447">
    <property type="component" value="Unassembled WGS sequence"/>
</dbReference>
<name>A0A7X6M3S2_9NOCA</name>
<evidence type="ECO:0000313" key="1">
    <source>
        <dbReference type="EMBL" id="NKY89161.1"/>
    </source>
</evidence>
<keyword evidence="2" id="KW-1185">Reference proteome</keyword>
<sequence length="425" mass="45982">MKREAFATHVGVSVDAVRKWERRRETIELSGPYAARMDRKLREAEPAVAERFWALLAPPDIESQCEVALGRTAGADQIFVPMHTTSGDVTLMSVPRRAFIAGVGARAVGMLVDGAMSSSPLAAAFADSRIDHVGFFLHKRMSIIEADNIYGSASTLAEVVDAIARMQALRQAKVVDSRDILRVLALYAETAAWQYQDQRMFHEAQQWTERGLTWAHQLGDNYSIGLSLVRMSQLAADRGDGAGSGELAAAARRAVPGNSLFAAAAVAYGAHALSLERRADECARAYDAARRLVETADPDPAWGFFLDHSYIDASEAHSRFTLGAHSSAARQFDAATAGMQTGYPRDRGVYLARSAVAHLAAGDIEPAASAGRQALCIGIATGSGRIMERVTTLAGLMDPLSRQPDVREFRDEFEQWKAASCPGPM</sequence>
<gene>
    <name evidence="1" type="ORF">HGA07_26575</name>
</gene>
<evidence type="ECO:0000313" key="2">
    <source>
        <dbReference type="Proteomes" id="UP000523447"/>
    </source>
</evidence>
<accession>A0A7X6M3S2</accession>
<comment type="caution">
    <text evidence="1">The sequence shown here is derived from an EMBL/GenBank/DDBJ whole genome shotgun (WGS) entry which is preliminary data.</text>
</comment>
<dbReference type="AlphaFoldDB" id="A0A7X6M3S2"/>